<feature type="transmembrane region" description="Helical" evidence="1">
    <location>
        <begin position="271"/>
        <end position="291"/>
    </location>
</feature>
<accession>A0ABS2DAG7</accession>
<dbReference type="PANTHER" id="PTHR23028:SF131">
    <property type="entry name" value="BLR2367 PROTEIN"/>
    <property type="match status" value="1"/>
</dbReference>
<protein>
    <submittedName>
        <fullName evidence="3">Acyltransferase</fullName>
    </submittedName>
</protein>
<dbReference type="GO" id="GO:0016746">
    <property type="term" value="F:acyltransferase activity"/>
    <property type="evidence" value="ECO:0007669"/>
    <property type="project" value="UniProtKB-KW"/>
</dbReference>
<comment type="caution">
    <text evidence="3">The sequence shown here is derived from an EMBL/GenBank/DDBJ whole genome shotgun (WGS) entry which is preliminary data.</text>
</comment>
<reference evidence="3 4" key="1">
    <citation type="submission" date="2020-12" db="EMBL/GenBank/DDBJ databases">
        <title>Sphingomonas sp.</title>
        <authorList>
            <person name="Kim M.K."/>
        </authorList>
    </citation>
    <scope>NUCLEOTIDE SEQUENCE [LARGE SCALE GENOMIC DNA]</scope>
    <source>
        <strain evidence="3 4">BT552</strain>
    </source>
</reference>
<dbReference type="RefSeq" id="WP_204199580.1">
    <property type="nucleotide sequence ID" value="NZ_JAFEMC010000004.1"/>
</dbReference>
<organism evidence="3 4">
    <name type="scientific">Sphingomonas longa</name>
    <dbReference type="NCBI Taxonomy" id="2778730"/>
    <lineage>
        <taxon>Bacteria</taxon>
        <taxon>Pseudomonadati</taxon>
        <taxon>Pseudomonadota</taxon>
        <taxon>Alphaproteobacteria</taxon>
        <taxon>Sphingomonadales</taxon>
        <taxon>Sphingomonadaceae</taxon>
        <taxon>Sphingomonas</taxon>
    </lineage>
</organism>
<gene>
    <name evidence="3" type="ORF">ILT43_13915</name>
</gene>
<dbReference type="PANTHER" id="PTHR23028">
    <property type="entry name" value="ACETYLTRANSFERASE"/>
    <property type="match status" value="1"/>
</dbReference>
<keyword evidence="3" id="KW-0808">Transferase</keyword>
<dbReference type="InterPro" id="IPR050879">
    <property type="entry name" value="Acyltransferase_3"/>
</dbReference>
<keyword evidence="4" id="KW-1185">Reference proteome</keyword>
<sequence>MKGPSGTDAHVHPVAAAAGTPPLWTVQMFRGLAALMVVIGHSQTAMAGVVERSGGEFARSTLLPWGAGVDLFFVISGFIMVHASARLFGKPGARAEFLRRRLVRIAPLYWLVTTAFLLLLAAATLKGGDRFPQPLAILASYAFVPFDTRGDGGLFPVYDLGWTLNYEMFFYALLALVVAWPRHRALAAVAVMLAALVLIGAWIPAGSALWFWTRPIIVDFGLGIGVGALMAGGTILPRAARIALAVTGAVLLIADPLHVFGGPTGHTVANAWPRVLLAGVPVAAMLAAAVLGREPAMPRPLLPLGRVGDASYSLYLLHPFALIAVEKAAQKSASVAAAPGWLLVAVTVALAILLALAGYRWIERPLTAALGHHVAHPRPARTIAAAE</sequence>
<feature type="transmembrane region" description="Helical" evidence="1">
    <location>
        <begin position="102"/>
        <end position="125"/>
    </location>
</feature>
<feature type="transmembrane region" description="Helical" evidence="1">
    <location>
        <begin position="242"/>
        <end position="259"/>
    </location>
</feature>
<feature type="transmembrane region" description="Helical" evidence="1">
    <location>
        <begin position="160"/>
        <end position="178"/>
    </location>
</feature>
<dbReference type="Pfam" id="PF01757">
    <property type="entry name" value="Acyl_transf_3"/>
    <property type="match status" value="1"/>
</dbReference>
<dbReference type="InterPro" id="IPR002656">
    <property type="entry name" value="Acyl_transf_3_dom"/>
</dbReference>
<evidence type="ECO:0000313" key="3">
    <source>
        <dbReference type="EMBL" id="MBM6577473.1"/>
    </source>
</evidence>
<name>A0ABS2DAG7_9SPHN</name>
<keyword evidence="3" id="KW-0012">Acyltransferase</keyword>
<keyword evidence="1" id="KW-1133">Transmembrane helix</keyword>
<feature type="transmembrane region" description="Helical" evidence="1">
    <location>
        <begin position="209"/>
        <end position="230"/>
    </location>
</feature>
<keyword evidence="1" id="KW-0472">Membrane</keyword>
<dbReference type="Proteomes" id="UP000763641">
    <property type="component" value="Unassembled WGS sequence"/>
</dbReference>
<keyword evidence="1" id="KW-0812">Transmembrane</keyword>
<feature type="transmembrane region" description="Helical" evidence="1">
    <location>
        <begin position="62"/>
        <end position="81"/>
    </location>
</feature>
<dbReference type="EMBL" id="JAFEMC010000004">
    <property type="protein sequence ID" value="MBM6577473.1"/>
    <property type="molecule type" value="Genomic_DNA"/>
</dbReference>
<evidence type="ECO:0000256" key="1">
    <source>
        <dbReference type="SAM" id="Phobius"/>
    </source>
</evidence>
<proteinExistence type="predicted"/>
<feature type="transmembrane region" description="Helical" evidence="1">
    <location>
        <begin position="185"/>
        <end position="203"/>
    </location>
</feature>
<evidence type="ECO:0000313" key="4">
    <source>
        <dbReference type="Proteomes" id="UP000763641"/>
    </source>
</evidence>
<feature type="transmembrane region" description="Helical" evidence="1">
    <location>
        <begin position="341"/>
        <end position="362"/>
    </location>
</feature>
<evidence type="ECO:0000259" key="2">
    <source>
        <dbReference type="Pfam" id="PF01757"/>
    </source>
</evidence>
<feature type="domain" description="Acyltransferase 3" evidence="2">
    <location>
        <begin position="28"/>
        <end position="357"/>
    </location>
</feature>